<gene>
    <name evidence="4" type="ORF">DBRI00130_LOCUS9575</name>
</gene>
<keyword evidence="1" id="KW-0694">RNA-binding</keyword>
<reference evidence="4" key="1">
    <citation type="submission" date="2021-01" db="EMBL/GenBank/DDBJ databases">
        <authorList>
            <person name="Corre E."/>
            <person name="Pelletier E."/>
            <person name="Niang G."/>
            <person name="Scheremetjew M."/>
            <person name="Finn R."/>
            <person name="Kale V."/>
            <person name="Holt S."/>
            <person name="Cochrane G."/>
            <person name="Meng A."/>
            <person name="Brown T."/>
            <person name="Cohen L."/>
        </authorList>
    </citation>
    <scope>NUCLEOTIDE SEQUENCE</scope>
    <source>
        <strain evidence="4">GSO104</strain>
    </source>
</reference>
<feature type="region of interest" description="Disordered" evidence="2">
    <location>
        <begin position="277"/>
        <end position="301"/>
    </location>
</feature>
<evidence type="ECO:0000259" key="3">
    <source>
        <dbReference type="PROSITE" id="PS50102"/>
    </source>
</evidence>
<accession>A0A7S4QZE5</accession>
<feature type="region of interest" description="Disordered" evidence="2">
    <location>
        <begin position="424"/>
        <end position="465"/>
    </location>
</feature>
<feature type="compositionally biased region" description="Low complexity" evidence="2">
    <location>
        <begin position="450"/>
        <end position="460"/>
    </location>
</feature>
<feature type="region of interest" description="Disordered" evidence="2">
    <location>
        <begin position="21"/>
        <end position="51"/>
    </location>
</feature>
<dbReference type="Gene3D" id="3.30.70.330">
    <property type="match status" value="1"/>
</dbReference>
<dbReference type="InterPro" id="IPR012677">
    <property type="entry name" value="Nucleotide-bd_a/b_plait_sf"/>
</dbReference>
<organism evidence="4">
    <name type="scientific">Ditylum brightwellii</name>
    <dbReference type="NCBI Taxonomy" id="49249"/>
    <lineage>
        <taxon>Eukaryota</taxon>
        <taxon>Sar</taxon>
        <taxon>Stramenopiles</taxon>
        <taxon>Ochrophyta</taxon>
        <taxon>Bacillariophyta</taxon>
        <taxon>Mediophyceae</taxon>
        <taxon>Lithodesmiophycidae</taxon>
        <taxon>Lithodesmiales</taxon>
        <taxon>Lithodesmiaceae</taxon>
        <taxon>Ditylum</taxon>
    </lineage>
</organism>
<feature type="compositionally biased region" description="Acidic residues" evidence="2">
    <location>
        <begin position="513"/>
        <end position="523"/>
    </location>
</feature>
<sequence>MEDGNGFIGLGYNNNNDYSHASSTTTPTFRAATTSTTAPTTTVPPATTASAATGNEAADTLMSAYMTQILDYHRQETERQKHGYQFHQHNPQLHFGTNATNAASSAAAVGTPLHQQQPHYSTTTEVTTLPSAMPSQSHGGTIHAGAASTATQEGWQQAVQNARLIALRLQQQPQPPQNTSIPTSISIPQQQPPPTNYSQQREQYNKIESIKFQKYYLKNLEYIAKKDEEQYHQTIQHLNYTKQMQHQYDVNYTQCYQQKQQQHQQQKMAAALNSSHAGIGTSNRSKLEKQKKYHGHTPSTAMQKKYNNSLYISNLNVTSKTVQEEEMLEGTIQQLFGTYGTLERVTLYRDKKSRRLKGDGLIVYDVPSSLLKEEGEEVKQIHRKEREEKEKVMAERILKDVCTQLNGAELPCGSVISVEPADLDYKSKNTKQQGNRSDDLNGDVRSTHVNANGSSAGSSARVKHEKRMADDVGYYGPAAGATVEHVSSSKESMTGDKNAASKQEKAATTTVETVEEETDDLDDFFASLT</sequence>
<feature type="domain" description="RRM" evidence="3">
    <location>
        <begin position="308"/>
        <end position="423"/>
    </location>
</feature>
<dbReference type="SUPFAM" id="SSF54928">
    <property type="entry name" value="RNA-binding domain, RBD"/>
    <property type="match status" value="1"/>
</dbReference>
<dbReference type="InterPro" id="IPR035979">
    <property type="entry name" value="RBD_domain_sf"/>
</dbReference>
<feature type="region of interest" description="Disordered" evidence="2">
    <location>
        <begin position="171"/>
        <end position="198"/>
    </location>
</feature>
<dbReference type="EMBL" id="HBNS01011847">
    <property type="protein sequence ID" value="CAE4597079.1"/>
    <property type="molecule type" value="Transcribed_RNA"/>
</dbReference>
<proteinExistence type="predicted"/>
<feature type="compositionally biased region" description="Low complexity" evidence="2">
    <location>
        <begin position="171"/>
        <end position="189"/>
    </location>
</feature>
<feature type="region of interest" description="Disordered" evidence="2">
    <location>
        <begin position="485"/>
        <end position="529"/>
    </location>
</feature>
<name>A0A7S4QZE5_9STRA</name>
<evidence type="ECO:0000313" key="4">
    <source>
        <dbReference type="EMBL" id="CAE4597079.1"/>
    </source>
</evidence>
<dbReference type="InterPro" id="IPR000504">
    <property type="entry name" value="RRM_dom"/>
</dbReference>
<protein>
    <recommendedName>
        <fullName evidence="3">RRM domain-containing protein</fullName>
    </recommendedName>
</protein>
<evidence type="ECO:0000256" key="1">
    <source>
        <dbReference type="PROSITE-ProRule" id="PRU00176"/>
    </source>
</evidence>
<dbReference type="PROSITE" id="PS50102">
    <property type="entry name" value="RRM"/>
    <property type="match status" value="1"/>
</dbReference>
<dbReference type="GO" id="GO:0003723">
    <property type="term" value="F:RNA binding"/>
    <property type="evidence" value="ECO:0007669"/>
    <property type="project" value="UniProtKB-UniRule"/>
</dbReference>
<evidence type="ECO:0000256" key="2">
    <source>
        <dbReference type="SAM" id="MobiDB-lite"/>
    </source>
</evidence>
<dbReference type="AlphaFoldDB" id="A0A7S4QZE5"/>